<dbReference type="RefSeq" id="WP_122629952.1">
    <property type="nucleotide sequence ID" value="NZ_UPPP01000105.1"/>
</dbReference>
<protein>
    <submittedName>
        <fullName evidence="2">Acyl-coa n-acyltransferase</fullName>
    </submittedName>
</protein>
<dbReference type="SUPFAM" id="SSF55729">
    <property type="entry name" value="Acyl-CoA N-acyltransferases (Nat)"/>
    <property type="match status" value="1"/>
</dbReference>
<keyword evidence="2" id="KW-0012">Acyltransferase</keyword>
<evidence type="ECO:0000313" key="3">
    <source>
        <dbReference type="Proteomes" id="UP000277811"/>
    </source>
</evidence>
<dbReference type="OrthoDB" id="948250at2"/>
<dbReference type="Proteomes" id="UP000277811">
    <property type="component" value="Unassembled WGS sequence"/>
</dbReference>
<evidence type="ECO:0000259" key="1">
    <source>
        <dbReference type="PROSITE" id="PS51186"/>
    </source>
</evidence>
<dbReference type="PANTHER" id="PTHR43617:SF34">
    <property type="entry name" value="PUTATIVE-RELATED"/>
    <property type="match status" value="1"/>
</dbReference>
<dbReference type="Pfam" id="PF00583">
    <property type="entry name" value="Acetyltransf_1"/>
    <property type="match status" value="1"/>
</dbReference>
<dbReference type="GO" id="GO:0016747">
    <property type="term" value="F:acyltransferase activity, transferring groups other than amino-acyl groups"/>
    <property type="evidence" value="ECO:0007669"/>
    <property type="project" value="InterPro"/>
</dbReference>
<feature type="domain" description="N-acetyltransferase" evidence="1">
    <location>
        <begin position="16"/>
        <end position="168"/>
    </location>
</feature>
<keyword evidence="3" id="KW-1185">Reference proteome</keyword>
<dbReference type="InterPro" id="IPR016181">
    <property type="entry name" value="Acyl_CoA_acyltransferase"/>
</dbReference>
<dbReference type="Gene3D" id="3.40.630.30">
    <property type="match status" value="1"/>
</dbReference>
<reference evidence="2 3" key="1">
    <citation type="submission" date="2018-06" db="EMBL/GenBank/DDBJ databases">
        <authorList>
            <person name="Strepis N."/>
        </authorList>
    </citation>
    <scope>NUCLEOTIDE SEQUENCE [LARGE SCALE GENOMIC DNA]</scope>
    <source>
        <strain evidence="2">LUCI</strain>
    </source>
</reference>
<keyword evidence="2" id="KW-0808">Transferase</keyword>
<dbReference type="EMBL" id="UPPP01000105">
    <property type="protein sequence ID" value="VBB09143.1"/>
    <property type="molecule type" value="Genomic_DNA"/>
</dbReference>
<dbReference type="PANTHER" id="PTHR43617">
    <property type="entry name" value="L-AMINO ACID N-ACETYLTRANSFERASE"/>
    <property type="match status" value="1"/>
</dbReference>
<gene>
    <name evidence="2" type="ORF">LUCI_4429</name>
</gene>
<proteinExistence type="predicted"/>
<evidence type="ECO:0000313" key="2">
    <source>
        <dbReference type="EMBL" id="VBB09143.1"/>
    </source>
</evidence>
<accession>A0A498RGC2</accession>
<organism evidence="2 3">
    <name type="scientific">Lucifera butyrica</name>
    <dbReference type="NCBI Taxonomy" id="1351585"/>
    <lineage>
        <taxon>Bacteria</taxon>
        <taxon>Bacillati</taxon>
        <taxon>Bacillota</taxon>
        <taxon>Negativicutes</taxon>
        <taxon>Veillonellales</taxon>
        <taxon>Veillonellaceae</taxon>
        <taxon>Lucifera</taxon>
    </lineage>
</organism>
<sequence>MNSYFLENGDELVIRMGVHDETINFSHYLTVHKNRNDFYQTDFNSIITKELDNKNKLFLIAKIDGKIVGYVRLLLGMNPMVIHVGEAFLAVAKDYQNLGINKLLIKQLISWAKETGFIRKINIKVRVDDKEKVGFYKKMGFKPEGLLKHEFYSEDTFYDAVIMGRCINPLSELYFRKNSTKHISSYVNKKTMAD</sequence>
<dbReference type="InterPro" id="IPR000182">
    <property type="entry name" value="GNAT_dom"/>
</dbReference>
<dbReference type="AlphaFoldDB" id="A0A498RGC2"/>
<dbReference type="PROSITE" id="PS51186">
    <property type="entry name" value="GNAT"/>
    <property type="match status" value="1"/>
</dbReference>
<dbReference type="InterPro" id="IPR050276">
    <property type="entry name" value="MshD_Acetyltransferase"/>
</dbReference>
<dbReference type="CDD" id="cd04301">
    <property type="entry name" value="NAT_SF"/>
    <property type="match status" value="1"/>
</dbReference>
<name>A0A498RGC2_9FIRM</name>